<dbReference type="InterPro" id="IPR013103">
    <property type="entry name" value="RVT_2"/>
</dbReference>
<feature type="domain" description="Reverse transcriptase Ty1/copia-type" evidence="1">
    <location>
        <begin position="65"/>
        <end position="246"/>
    </location>
</feature>
<evidence type="ECO:0000313" key="3">
    <source>
        <dbReference type="Proteomes" id="UP000765509"/>
    </source>
</evidence>
<dbReference type="EMBL" id="AVOT02041153">
    <property type="protein sequence ID" value="MBW0536413.1"/>
    <property type="molecule type" value="Genomic_DNA"/>
</dbReference>
<evidence type="ECO:0000259" key="1">
    <source>
        <dbReference type="Pfam" id="PF07727"/>
    </source>
</evidence>
<protein>
    <recommendedName>
        <fullName evidence="1">Reverse transcriptase Ty1/copia-type domain-containing protein</fullName>
    </recommendedName>
</protein>
<sequence>MNSSVMSIQVKDIFDDSMIKMISSINMIYDPVSAAPIDYNTAINSVEGNDWSAAIGEELTSMNEQQIQGINFEETFVPTPTFTSLRLLFSISINKEWGIRTFDVKVAFLNSPIDKPVYVWPPRGMKLPTHSVLKLNKALYGTKQAARCWWLHLEHILKNIGFCINQEDTSTYYMDSELGRAMLWIHVDDGALMASSAALMSFISSRLDKVLRIKWDERVNNLVGISITPLADSFKFHQPDLILKLLNIIRRFMNKIRKKHRQKDL</sequence>
<organism evidence="2 3">
    <name type="scientific">Austropuccinia psidii MF-1</name>
    <dbReference type="NCBI Taxonomy" id="1389203"/>
    <lineage>
        <taxon>Eukaryota</taxon>
        <taxon>Fungi</taxon>
        <taxon>Dikarya</taxon>
        <taxon>Basidiomycota</taxon>
        <taxon>Pucciniomycotina</taxon>
        <taxon>Pucciniomycetes</taxon>
        <taxon>Pucciniales</taxon>
        <taxon>Sphaerophragmiaceae</taxon>
        <taxon>Austropuccinia</taxon>
    </lineage>
</organism>
<reference evidence="2" key="1">
    <citation type="submission" date="2021-03" db="EMBL/GenBank/DDBJ databases">
        <title>Draft genome sequence of rust myrtle Austropuccinia psidii MF-1, a brazilian biotype.</title>
        <authorList>
            <person name="Quecine M.C."/>
            <person name="Pachon D.M.R."/>
            <person name="Bonatelli M.L."/>
            <person name="Correr F.H."/>
            <person name="Franceschini L.M."/>
            <person name="Leite T.F."/>
            <person name="Margarido G.R.A."/>
            <person name="Almeida C.A."/>
            <person name="Ferrarezi J.A."/>
            <person name="Labate C.A."/>
        </authorList>
    </citation>
    <scope>NUCLEOTIDE SEQUENCE</scope>
    <source>
        <strain evidence="2">MF-1</strain>
    </source>
</reference>
<gene>
    <name evidence="2" type="ORF">O181_076128</name>
</gene>
<name>A0A9Q3FEC2_9BASI</name>
<accession>A0A9Q3FEC2</accession>
<keyword evidence="3" id="KW-1185">Reference proteome</keyword>
<dbReference type="OrthoDB" id="3344688at2759"/>
<comment type="caution">
    <text evidence="2">The sequence shown here is derived from an EMBL/GenBank/DDBJ whole genome shotgun (WGS) entry which is preliminary data.</text>
</comment>
<dbReference type="Proteomes" id="UP000765509">
    <property type="component" value="Unassembled WGS sequence"/>
</dbReference>
<dbReference type="Pfam" id="PF07727">
    <property type="entry name" value="RVT_2"/>
    <property type="match status" value="1"/>
</dbReference>
<proteinExistence type="predicted"/>
<dbReference type="AlphaFoldDB" id="A0A9Q3FEC2"/>
<evidence type="ECO:0000313" key="2">
    <source>
        <dbReference type="EMBL" id="MBW0536413.1"/>
    </source>
</evidence>